<feature type="transmembrane region" description="Helical" evidence="1">
    <location>
        <begin position="15"/>
        <end position="36"/>
    </location>
</feature>
<gene>
    <name evidence="2" type="ORF">HJB60_04440</name>
</gene>
<reference evidence="2 3" key="1">
    <citation type="submission" date="2020-04" db="EMBL/GenBank/DDBJ databases">
        <title>Global-level population genomics: horizontal gene transfer, symbiosis and evolution in Rhizobia.</title>
        <authorList>
            <person name="Gai Y."/>
        </authorList>
    </citation>
    <scope>NUCLEOTIDE SEQUENCE [LARGE SCALE GENOMIC DNA]</scope>
    <source>
        <strain evidence="2 3">BLR33</strain>
    </source>
</reference>
<protein>
    <submittedName>
        <fullName evidence="2">Uncharacterized protein</fullName>
    </submittedName>
</protein>
<keyword evidence="1" id="KW-1133">Transmembrane helix</keyword>
<sequence>MTFAFALQSMLGDQAIWWSFSLGSMSSLVLAIRYYLVGRWRSAGTIIGHHLTTGQAPNTGLVFIAFRAAENWTQNIGQAV</sequence>
<organism evidence="2 3">
    <name type="scientific">Rhizobium lentis</name>
    <dbReference type="NCBI Taxonomy" id="1138194"/>
    <lineage>
        <taxon>Bacteria</taxon>
        <taxon>Pseudomonadati</taxon>
        <taxon>Pseudomonadota</taxon>
        <taxon>Alphaproteobacteria</taxon>
        <taxon>Hyphomicrobiales</taxon>
        <taxon>Rhizobiaceae</taxon>
        <taxon>Rhizobium/Agrobacterium group</taxon>
        <taxon>Rhizobium</taxon>
    </lineage>
</organism>
<name>A0ABS7I9A0_9HYPH</name>
<keyword evidence="1" id="KW-0472">Membrane</keyword>
<keyword evidence="3" id="KW-1185">Reference proteome</keyword>
<proteinExistence type="predicted"/>
<evidence type="ECO:0000256" key="1">
    <source>
        <dbReference type="SAM" id="Phobius"/>
    </source>
</evidence>
<accession>A0ABS7I9A0</accession>
<dbReference type="RefSeq" id="WP_221118579.1">
    <property type="nucleotide sequence ID" value="NZ_JABDXZ010000005.1"/>
</dbReference>
<dbReference type="Proteomes" id="UP000770629">
    <property type="component" value="Unassembled WGS sequence"/>
</dbReference>
<evidence type="ECO:0000313" key="3">
    <source>
        <dbReference type="Proteomes" id="UP000770629"/>
    </source>
</evidence>
<evidence type="ECO:0000313" key="2">
    <source>
        <dbReference type="EMBL" id="MBX5088423.1"/>
    </source>
</evidence>
<comment type="caution">
    <text evidence="2">The sequence shown here is derived from an EMBL/GenBank/DDBJ whole genome shotgun (WGS) entry which is preliminary data.</text>
</comment>
<keyword evidence="1" id="KW-0812">Transmembrane</keyword>
<dbReference type="EMBL" id="JABDYF010000001">
    <property type="protein sequence ID" value="MBX5088423.1"/>
    <property type="molecule type" value="Genomic_DNA"/>
</dbReference>